<dbReference type="InterPro" id="IPR018060">
    <property type="entry name" value="HTH_AraC"/>
</dbReference>
<dbReference type="InterPro" id="IPR003594">
    <property type="entry name" value="HATPase_dom"/>
</dbReference>
<dbReference type="Gene3D" id="3.30.565.10">
    <property type="entry name" value="Histidine kinase-like ATPase, C-terminal domain"/>
    <property type="match status" value="1"/>
</dbReference>
<dbReference type="SMART" id="SM00387">
    <property type="entry name" value="HATPase_c"/>
    <property type="match status" value="1"/>
</dbReference>
<dbReference type="EC" id="2.7.13.3" evidence="2"/>
<name>A0A521F066_SACCC</name>
<keyword evidence="8" id="KW-0812">Transmembrane</keyword>
<dbReference type="Pfam" id="PF07495">
    <property type="entry name" value="Y_Y_Y"/>
    <property type="match status" value="1"/>
</dbReference>
<dbReference type="PROSITE" id="PS50110">
    <property type="entry name" value="RESPONSE_REGULATORY"/>
    <property type="match status" value="1"/>
</dbReference>
<dbReference type="SMART" id="SM00388">
    <property type="entry name" value="HisKA"/>
    <property type="match status" value="1"/>
</dbReference>
<evidence type="ECO:0000313" key="13">
    <source>
        <dbReference type="Proteomes" id="UP000319040"/>
    </source>
</evidence>
<keyword evidence="6" id="KW-0804">Transcription</keyword>
<dbReference type="InterPro" id="IPR013783">
    <property type="entry name" value="Ig-like_fold"/>
</dbReference>
<dbReference type="InterPro" id="IPR036890">
    <property type="entry name" value="HATPase_C_sf"/>
</dbReference>
<dbReference type="OrthoDB" id="717811at2"/>
<dbReference type="InterPro" id="IPR011123">
    <property type="entry name" value="Y_Y_Y"/>
</dbReference>
<reference evidence="12 13" key="1">
    <citation type="submission" date="2017-05" db="EMBL/GenBank/DDBJ databases">
        <authorList>
            <person name="Varghese N."/>
            <person name="Submissions S."/>
        </authorList>
    </citation>
    <scope>NUCLEOTIDE SEQUENCE [LARGE SCALE GENOMIC DNA]</scope>
    <source>
        <strain evidence="12 13">DSM 27040</strain>
    </source>
</reference>
<dbReference type="InterPro" id="IPR009057">
    <property type="entry name" value="Homeodomain-like_sf"/>
</dbReference>
<dbReference type="PANTHER" id="PTHR43547:SF2">
    <property type="entry name" value="HYBRID SIGNAL TRANSDUCTION HISTIDINE KINASE C"/>
    <property type="match status" value="1"/>
</dbReference>
<dbReference type="SUPFAM" id="SSF46689">
    <property type="entry name" value="Homeodomain-like"/>
    <property type="match status" value="1"/>
</dbReference>
<feature type="domain" description="HTH araC/xylS-type" evidence="9">
    <location>
        <begin position="1241"/>
        <end position="1340"/>
    </location>
</feature>
<dbReference type="FunFam" id="1.10.10.60:FF:000284">
    <property type="entry name" value="Two-component system sensor histidine kinase/response regulator"/>
    <property type="match status" value="1"/>
</dbReference>
<dbReference type="PROSITE" id="PS50109">
    <property type="entry name" value="HIS_KIN"/>
    <property type="match status" value="1"/>
</dbReference>
<dbReference type="PANTHER" id="PTHR43547">
    <property type="entry name" value="TWO-COMPONENT HISTIDINE KINASE"/>
    <property type="match status" value="1"/>
</dbReference>
<evidence type="ECO:0000256" key="3">
    <source>
        <dbReference type="ARBA" id="ARBA00022553"/>
    </source>
</evidence>
<dbReference type="SMART" id="SM00342">
    <property type="entry name" value="HTH_ARAC"/>
    <property type="match status" value="1"/>
</dbReference>
<comment type="catalytic activity">
    <reaction evidence="1">
        <text>ATP + protein L-histidine = ADP + protein N-phospho-L-histidine.</text>
        <dbReference type="EC" id="2.7.13.3"/>
    </reaction>
</comment>
<dbReference type="CDD" id="cd00082">
    <property type="entry name" value="HisKA"/>
    <property type="match status" value="1"/>
</dbReference>
<evidence type="ECO:0000259" key="10">
    <source>
        <dbReference type="PROSITE" id="PS50109"/>
    </source>
</evidence>
<dbReference type="SUPFAM" id="SSF52172">
    <property type="entry name" value="CheY-like"/>
    <property type="match status" value="1"/>
</dbReference>
<dbReference type="RefSeq" id="WP_142534597.1">
    <property type="nucleotide sequence ID" value="NZ_FXTB01000012.1"/>
</dbReference>
<proteinExistence type="predicted"/>
<dbReference type="Pfam" id="PF00512">
    <property type="entry name" value="HisKA"/>
    <property type="match status" value="1"/>
</dbReference>
<dbReference type="PROSITE" id="PS00041">
    <property type="entry name" value="HTH_ARAC_FAMILY_1"/>
    <property type="match status" value="1"/>
</dbReference>
<dbReference type="CDD" id="cd00075">
    <property type="entry name" value="HATPase"/>
    <property type="match status" value="1"/>
</dbReference>
<dbReference type="InterPro" id="IPR036097">
    <property type="entry name" value="HisK_dim/P_sf"/>
</dbReference>
<keyword evidence="13" id="KW-1185">Reference proteome</keyword>
<accession>A0A521F066</accession>
<keyword evidence="8" id="KW-0472">Membrane</keyword>
<dbReference type="SMART" id="SM00448">
    <property type="entry name" value="REC"/>
    <property type="match status" value="1"/>
</dbReference>
<keyword evidence="3 7" id="KW-0597">Phosphoprotein</keyword>
<dbReference type="Pfam" id="PF07494">
    <property type="entry name" value="Reg_prop"/>
    <property type="match status" value="7"/>
</dbReference>
<evidence type="ECO:0000256" key="6">
    <source>
        <dbReference type="ARBA" id="ARBA00023163"/>
    </source>
</evidence>
<dbReference type="SUPFAM" id="SSF63829">
    <property type="entry name" value="Calcium-dependent phosphotriesterase"/>
    <property type="match status" value="3"/>
</dbReference>
<feature type="transmembrane region" description="Helical" evidence="8">
    <location>
        <begin position="789"/>
        <end position="806"/>
    </location>
</feature>
<feature type="modified residue" description="4-aspartylphosphate" evidence="7">
    <location>
        <position position="1142"/>
    </location>
</feature>
<dbReference type="InterPro" id="IPR015943">
    <property type="entry name" value="WD40/YVTN_repeat-like_dom_sf"/>
</dbReference>
<dbReference type="SUPFAM" id="SSF55874">
    <property type="entry name" value="ATPase domain of HSP90 chaperone/DNA topoisomerase II/histidine kinase"/>
    <property type="match status" value="1"/>
</dbReference>
<dbReference type="GO" id="GO:0003700">
    <property type="term" value="F:DNA-binding transcription factor activity"/>
    <property type="evidence" value="ECO:0007669"/>
    <property type="project" value="InterPro"/>
</dbReference>
<dbReference type="InterPro" id="IPR003661">
    <property type="entry name" value="HisK_dim/P_dom"/>
</dbReference>
<dbReference type="GO" id="GO:0000155">
    <property type="term" value="F:phosphorelay sensor kinase activity"/>
    <property type="evidence" value="ECO:0007669"/>
    <property type="project" value="InterPro"/>
</dbReference>
<evidence type="ECO:0000313" key="12">
    <source>
        <dbReference type="EMBL" id="SMO89101.1"/>
    </source>
</evidence>
<dbReference type="PRINTS" id="PR00344">
    <property type="entry name" value="BCTRLSENSOR"/>
</dbReference>
<dbReference type="InterPro" id="IPR004358">
    <property type="entry name" value="Sig_transdc_His_kin-like_C"/>
</dbReference>
<dbReference type="InterPro" id="IPR018062">
    <property type="entry name" value="HTH_AraC-typ_CS"/>
</dbReference>
<evidence type="ECO:0000259" key="9">
    <source>
        <dbReference type="PROSITE" id="PS01124"/>
    </source>
</evidence>
<keyword evidence="12" id="KW-0808">Transferase</keyword>
<dbReference type="InterPro" id="IPR001789">
    <property type="entry name" value="Sig_transdc_resp-reg_receiver"/>
</dbReference>
<dbReference type="EMBL" id="FXTB01000012">
    <property type="protein sequence ID" value="SMO89101.1"/>
    <property type="molecule type" value="Genomic_DNA"/>
</dbReference>
<dbReference type="InterPro" id="IPR005467">
    <property type="entry name" value="His_kinase_dom"/>
</dbReference>
<sequence length="1351" mass="154687">MTPRFKTGILAIVFIGLATIASAYNFSFRKHQVNQGLSGNTVHCILQDDRGFMWFGTQDGLNRFDGSNYKIFKNDPNNLHSLGNNFIRSLYQHTDNKIWVGTDQRIFIFDPETEYFQQFIEKTDKGIAITSAVTSIEADSQHSIWIGTMTQGAFSYNTITGKLTQYKSEDGSKSIPDNLVWRIYKDYSGTVWIGTRGGLSRFNKESKSFITYGSREEKSVLDDPEILSVFEDSDGDIWLGTWSGGLSRYNKTTDTFTSYFNEQDDVYISHIRAFFEYEKGKLLIGSDDGLYLFNKKTLQIQRIDDSRDQNSLSDQNIYAIYGDKEGGIWIGTYFGGVNYLSPNSSVIEHYYPNYKESSMSGKAVSQFLEDPKGNLWIATEDGGLNYFNTKTKEFTSHLPHEDKPSISYTNLHSLLLDQNKLWIGTFSRGLDVMDLRTGQFTNYQYNLNDTNTIDDNCVFALYKTKDNDIFIGTPFGLSRYNRHQNNFERIPEVRGFVYDMAEDHLGQLWVACYGQGVFRYDLLGKEWSSYRHKNYKDNSLCFDKIVDVFQDEKQRLWFSSEGGGICKYNYDTNDFTSIDVSDGLPNNVVYGALDDKYGHIWVSTNKGIANIDPSSLKIKTFTSEDGLQSNQFNYRSSLKTSNGKFYFGGINGFNAFYPDRLSENKCVPPVLITHLKLLDTDRRVKSDSLHSKVLNTDRSITLRHDQASFRIDFVSLSFMAQGKNKFSYMMENLNEKWIEAGNQTNVSYINLKPGDYIFRVKGSNNDGLWNEDGDFLRIKILPPIWLTDYAYLFYLLLSITLIYYLYKFYQRNLRRRQKQKLEDFKVEKEKEMYASKINFFTNIAHEIRTPVSLIKAPLDSILRAKEGSPESKENLVVIDKNTDRLLNLINQLLDFRKIEAESYVPNYEPTNIGSLISDIIYRFKSTASKKFIIINIVIPQEGMVYDVDREALTKIISNLMTNALKHAKKIITIKIAEPSGADYFEITVEDDGSGVPAKYRERVFEPFFQVEEEDRTAQNKGAGIGLAYSRQLAERHAGSLFVRDNGQEGSEFVLQISTQLQDMETHPVEMEEQVRNQPVAYKEVDASLHTGKPVLLIVEDNEDLCTFLNRSLKLEYEVLTASNGQLALDLLENHVVDIIISDVMMPGIDGLELVKKARENEQYSHIPIVLLSARTNLETKITGLDYGADSYIEKPFSLEYLRAQVKSLIKNRNLLLEKFANSPFIPYGSIANNKKDEEFLNKLNGEIESNISDSAYSIEKLASSLSMSRSNLQRKIKGISGMSPNDYIRVFKLKKAARLIMEGEYRINEICYIVGFNSPSYFSKCFQKQFGTLPSEFANDATEHPKMKDEM</sequence>
<gene>
    <name evidence="12" type="ORF">SAMN06265379_11226</name>
</gene>
<evidence type="ECO:0000256" key="5">
    <source>
        <dbReference type="ARBA" id="ARBA00023125"/>
    </source>
</evidence>
<evidence type="ECO:0000259" key="11">
    <source>
        <dbReference type="PROSITE" id="PS50110"/>
    </source>
</evidence>
<dbReference type="Gene3D" id="2.130.10.10">
    <property type="entry name" value="YVTN repeat-like/Quinoprotein amine dehydrogenase"/>
    <property type="match status" value="2"/>
</dbReference>
<keyword evidence="12" id="KW-0418">Kinase</keyword>
<evidence type="ECO:0000256" key="7">
    <source>
        <dbReference type="PROSITE-ProRule" id="PRU00169"/>
    </source>
</evidence>
<keyword evidence="4" id="KW-0805">Transcription regulation</keyword>
<dbReference type="GO" id="GO:0043565">
    <property type="term" value="F:sequence-specific DNA binding"/>
    <property type="evidence" value="ECO:0007669"/>
    <property type="project" value="InterPro"/>
</dbReference>
<dbReference type="SUPFAM" id="SSF47384">
    <property type="entry name" value="Homodimeric domain of signal transducing histidine kinase"/>
    <property type="match status" value="1"/>
</dbReference>
<dbReference type="InterPro" id="IPR011006">
    <property type="entry name" value="CheY-like_superfamily"/>
</dbReference>
<dbReference type="Proteomes" id="UP000319040">
    <property type="component" value="Unassembled WGS sequence"/>
</dbReference>
<keyword evidence="8" id="KW-1133">Transmembrane helix</keyword>
<dbReference type="Gene3D" id="3.40.50.2300">
    <property type="match status" value="1"/>
</dbReference>
<evidence type="ECO:0000256" key="4">
    <source>
        <dbReference type="ARBA" id="ARBA00023015"/>
    </source>
</evidence>
<dbReference type="CDD" id="cd17574">
    <property type="entry name" value="REC_OmpR"/>
    <property type="match status" value="1"/>
</dbReference>
<keyword evidence="5" id="KW-0238">DNA-binding</keyword>
<dbReference type="Gene3D" id="1.10.10.60">
    <property type="entry name" value="Homeodomain-like"/>
    <property type="match status" value="1"/>
</dbReference>
<dbReference type="Pfam" id="PF12833">
    <property type="entry name" value="HTH_18"/>
    <property type="match status" value="1"/>
</dbReference>
<feature type="domain" description="Histidine kinase" evidence="10">
    <location>
        <begin position="842"/>
        <end position="1060"/>
    </location>
</feature>
<dbReference type="FunFam" id="1.10.287.130:FF:000045">
    <property type="entry name" value="Two-component system sensor histidine kinase/response regulator"/>
    <property type="match status" value="1"/>
</dbReference>
<dbReference type="Gene3D" id="1.10.287.130">
    <property type="match status" value="1"/>
</dbReference>
<evidence type="ECO:0000256" key="1">
    <source>
        <dbReference type="ARBA" id="ARBA00000085"/>
    </source>
</evidence>
<organism evidence="12 13">
    <name type="scientific">Saccharicrinis carchari</name>
    <dbReference type="NCBI Taxonomy" id="1168039"/>
    <lineage>
        <taxon>Bacteria</taxon>
        <taxon>Pseudomonadati</taxon>
        <taxon>Bacteroidota</taxon>
        <taxon>Bacteroidia</taxon>
        <taxon>Marinilabiliales</taxon>
        <taxon>Marinilabiliaceae</taxon>
        <taxon>Saccharicrinis</taxon>
    </lineage>
</organism>
<dbReference type="Gene3D" id="2.60.40.10">
    <property type="entry name" value="Immunoglobulins"/>
    <property type="match status" value="1"/>
</dbReference>
<dbReference type="Pfam" id="PF02518">
    <property type="entry name" value="HATPase_c"/>
    <property type="match status" value="1"/>
</dbReference>
<dbReference type="PROSITE" id="PS01124">
    <property type="entry name" value="HTH_ARAC_FAMILY_2"/>
    <property type="match status" value="1"/>
</dbReference>
<feature type="domain" description="Response regulatory" evidence="11">
    <location>
        <begin position="1094"/>
        <end position="1209"/>
    </location>
</feature>
<evidence type="ECO:0000256" key="8">
    <source>
        <dbReference type="SAM" id="Phobius"/>
    </source>
</evidence>
<dbReference type="InterPro" id="IPR011110">
    <property type="entry name" value="Reg_prop"/>
</dbReference>
<dbReference type="Pfam" id="PF00072">
    <property type="entry name" value="Response_reg"/>
    <property type="match status" value="1"/>
</dbReference>
<evidence type="ECO:0000256" key="2">
    <source>
        <dbReference type="ARBA" id="ARBA00012438"/>
    </source>
</evidence>
<protein>
    <recommendedName>
        <fullName evidence="2">histidine kinase</fullName>
        <ecNumber evidence="2">2.7.13.3</ecNumber>
    </recommendedName>
</protein>